<organism evidence="2 3">
    <name type="scientific">Hydrogenibacillus schlegelii</name>
    <name type="common">Bacillus schlegelii</name>
    <dbReference type="NCBI Taxonomy" id="1484"/>
    <lineage>
        <taxon>Bacteria</taxon>
        <taxon>Bacillati</taxon>
        <taxon>Bacillota</taxon>
        <taxon>Bacilli</taxon>
        <taxon>Bacillales</taxon>
        <taxon>Bacillales Family X. Incertae Sedis</taxon>
        <taxon>Hydrogenibacillus</taxon>
    </lineage>
</organism>
<protein>
    <submittedName>
        <fullName evidence="2">Rhodanese-like domain protein</fullName>
    </submittedName>
</protein>
<dbReference type="AlphaFoldDB" id="A0A2T5GDF1"/>
<sequence>MGINWSRHPRVADVRPKGAKKRMFSWQPAGIPEITPDELKARLKQGEDLLIIDVREPMEVVTGKIPGAINIPLSQLPRRLHEIDPEKEAILVCRSGSRSFYAAQFLQANGFSKVKNLAGGMISWDGEIE</sequence>
<feature type="domain" description="Rhodanese" evidence="1">
    <location>
        <begin position="45"/>
        <end position="129"/>
    </location>
</feature>
<dbReference type="Gene3D" id="3.40.250.10">
    <property type="entry name" value="Rhodanese-like domain"/>
    <property type="match status" value="1"/>
</dbReference>
<comment type="caution">
    <text evidence="2">The sequence shown here is derived from an EMBL/GenBank/DDBJ whole genome shotgun (WGS) entry which is preliminary data.</text>
</comment>
<dbReference type="InterPro" id="IPR036873">
    <property type="entry name" value="Rhodanese-like_dom_sf"/>
</dbReference>
<evidence type="ECO:0000259" key="1">
    <source>
        <dbReference type="PROSITE" id="PS50206"/>
    </source>
</evidence>
<dbReference type="Pfam" id="PF00581">
    <property type="entry name" value="Rhodanese"/>
    <property type="match status" value="1"/>
</dbReference>
<dbReference type="Proteomes" id="UP000244180">
    <property type="component" value="Unassembled WGS sequence"/>
</dbReference>
<name>A0A2T5GDF1_HYDSH</name>
<accession>A0A2T5GDF1</accession>
<dbReference type="SMART" id="SM00450">
    <property type="entry name" value="RHOD"/>
    <property type="match status" value="1"/>
</dbReference>
<dbReference type="InterPro" id="IPR001763">
    <property type="entry name" value="Rhodanese-like_dom"/>
</dbReference>
<reference evidence="2 3" key="1">
    <citation type="submission" date="2017-08" db="EMBL/GenBank/DDBJ databases">
        <title>Burning lignite coal seam in the remote Altai Mountains harbors a hydrogen-driven thermophilic microbial community.</title>
        <authorList>
            <person name="Kadnikov V.V."/>
            <person name="Mardanov A.V."/>
            <person name="Ivasenko D."/>
            <person name="Beletsky A.V."/>
            <person name="Karnachuk O.V."/>
            <person name="Ravin N.V."/>
        </authorList>
    </citation>
    <scope>NUCLEOTIDE SEQUENCE [LARGE SCALE GENOMIC DNA]</scope>
    <source>
        <strain evidence="2">AL33</strain>
    </source>
</reference>
<evidence type="ECO:0000313" key="2">
    <source>
        <dbReference type="EMBL" id="PTQ54200.1"/>
    </source>
</evidence>
<dbReference type="CDD" id="cd00158">
    <property type="entry name" value="RHOD"/>
    <property type="match status" value="1"/>
</dbReference>
<dbReference type="InterPro" id="IPR050229">
    <property type="entry name" value="GlpE_sulfurtransferase"/>
</dbReference>
<dbReference type="EMBL" id="PEBV01000005">
    <property type="protein sequence ID" value="PTQ54200.1"/>
    <property type="molecule type" value="Genomic_DNA"/>
</dbReference>
<dbReference type="PROSITE" id="PS50206">
    <property type="entry name" value="RHODANESE_3"/>
    <property type="match status" value="1"/>
</dbReference>
<dbReference type="PANTHER" id="PTHR43031">
    <property type="entry name" value="FAD-DEPENDENT OXIDOREDUCTASE"/>
    <property type="match status" value="1"/>
</dbReference>
<dbReference type="SUPFAM" id="SSF52821">
    <property type="entry name" value="Rhodanese/Cell cycle control phosphatase"/>
    <property type="match status" value="1"/>
</dbReference>
<dbReference type="PANTHER" id="PTHR43031:SF17">
    <property type="entry name" value="SULFURTRANSFERASE YTWF-RELATED"/>
    <property type="match status" value="1"/>
</dbReference>
<proteinExistence type="predicted"/>
<evidence type="ECO:0000313" key="3">
    <source>
        <dbReference type="Proteomes" id="UP000244180"/>
    </source>
</evidence>
<gene>
    <name evidence="2" type="ORF">HSCHL_0479</name>
</gene>